<reference evidence="1 2" key="1">
    <citation type="journal article" date="2012" name="J. Bacteriol.">
        <title>Draft Genome Sequence of Cecembia lonarensis Strain LW9T, Isolated from Lonar Lake, a Haloalkaline Lake in India.</title>
        <authorList>
            <person name="Shivaji S."/>
            <person name="Ara S."/>
            <person name="Singh A."/>
            <person name="Pinnaka A.K."/>
        </authorList>
    </citation>
    <scope>NUCLEOTIDE SEQUENCE [LARGE SCALE GENOMIC DNA]</scope>
    <source>
        <strain evidence="1 2">LW9</strain>
    </source>
</reference>
<dbReference type="AlphaFoldDB" id="K1KSQ5"/>
<sequence>MEDVYHADAEAFREAHKYFDRREMLYGFGGEALGVDGGWHSAARGGQSGVGAVTLMVQDELVKAVLGKFACHANHCHLSI</sequence>
<organism evidence="1 2">
    <name type="scientific">Cecembia lonarensis (strain CCUG 58316 / KCTC 22772 / LW9)</name>
    <dbReference type="NCBI Taxonomy" id="1225176"/>
    <lineage>
        <taxon>Bacteria</taxon>
        <taxon>Pseudomonadati</taxon>
        <taxon>Bacteroidota</taxon>
        <taxon>Cytophagia</taxon>
        <taxon>Cytophagales</taxon>
        <taxon>Cyclobacteriaceae</taxon>
        <taxon>Cecembia</taxon>
    </lineage>
</organism>
<comment type="caution">
    <text evidence="1">The sequence shown here is derived from an EMBL/GenBank/DDBJ whole genome shotgun (WGS) entry which is preliminary data.</text>
</comment>
<gene>
    <name evidence="1" type="ORF">B879_04210</name>
</gene>
<dbReference type="EMBL" id="AMGM01000231">
    <property type="protein sequence ID" value="EKB47195.1"/>
    <property type="molecule type" value="Genomic_DNA"/>
</dbReference>
<evidence type="ECO:0000313" key="1">
    <source>
        <dbReference type="EMBL" id="EKB47195.1"/>
    </source>
</evidence>
<evidence type="ECO:0000313" key="2">
    <source>
        <dbReference type="Proteomes" id="UP000004478"/>
    </source>
</evidence>
<protein>
    <submittedName>
        <fullName evidence="1">Uncharacterized protein</fullName>
    </submittedName>
</protein>
<dbReference type="Proteomes" id="UP000004478">
    <property type="component" value="Unassembled WGS sequence"/>
</dbReference>
<name>K1KSQ5_CECL9</name>
<keyword evidence="2" id="KW-1185">Reference proteome</keyword>
<accession>K1KSQ5</accession>
<proteinExistence type="predicted"/>